<accession>A0A3P7MG99</accession>
<evidence type="ECO:0000259" key="7">
    <source>
        <dbReference type="PROSITE" id="PS51914"/>
    </source>
</evidence>
<dbReference type="InterPro" id="IPR039181">
    <property type="entry name" value="Elapor1/2"/>
</dbReference>
<keyword evidence="3" id="KW-1003">Cell membrane</keyword>
<dbReference type="PANTHER" id="PTHR22727">
    <property type="entry name" value="PROTEIN CBG13728"/>
    <property type="match status" value="1"/>
</dbReference>
<name>A0A3P7MG99_DIBLA</name>
<gene>
    <name evidence="8" type="ORF">DILT_LOCUS13846</name>
</gene>
<dbReference type="EMBL" id="UYRU01071834">
    <property type="protein sequence ID" value="VDN21498.1"/>
    <property type="molecule type" value="Genomic_DNA"/>
</dbReference>
<keyword evidence="5" id="KW-1015">Disulfide bond</keyword>
<evidence type="ECO:0000256" key="6">
    <source>
        <dbReference type="ARBA" id="ARBA00023180"/>
    </source>
</evidence>
<dbReference type="SUPFAM" id="SSF50911">
    <property type="entry name" value="Mannose 6-phosphate receptor domain"/>
    <property type="match status" value="1"/>
</dbReference>
<dbReference type="GO" id="GO:0005886">
    <property type="term" value="C:plasma membrane"/>
    <property type="evidence" value="ECO:0007669"/>
    <property type="project" value="UniProtKB-SubCell"/>
</dbReference>
<dbReference type="Proteomes" id="UP000281553">
    <property type="component" value="Unassembled WGS sequence"/>
</dbReference>
<keyword evidence="9" id="KW-1185">Reference proteome</keyword>
<evidence type="ECO:0000313" key="8">
    <source>
        <dbReference type="EMBL" id="VDN21498.1"/>
    </source>
</evidence>
<comment type="similarity">
    <text evidence="2">Belongs to the ELAPOR family.</text>
</comment>
<keyword evidence="6" id="KW-0325">Glycoprotein</keyword>
<dbReference type="PROSITE" id="PS51914">
    <property type="entry name" value="MRH"/>
    <property type="match status" value="1"/>
</dbReference>
<dbReference type="OrthoDB" id="6281920at2759"/>
<evidence type="ECO:0000256" key="1">
    <source>
        <dbReference type="ARBA" id="ARBA00004251"/>
    </source>
</evidence>
<evidence type="ECO:0000256" key="3">
    <source>
        <dbReference type="ARBA" id="ARBA00022475"/>
    </source>
</evidence>
<evidence type="ECO:0000256" key="5">
    <source>
        <dbReference type="ARBA" id="ARBA00023157"/>
    </source>
</evidence>
<sequence length="118" mass="12850">MEGSMFGQEKSLTLTFYEYRRVAHDFGGAVSGCPNGISTIVTLRCPPADHVRLSTTEKKDILSVEVPPLCVDGTCDGCNYHFLVFSPYACPICRPQDVARLEGSCNGGEREVNVFAAK</sequence>
<dbReference type="InterPro" id="IPR044865">
    <property type="entry name" value="MRH_dom"/>
</dbReference>
<protein>
    <recommendedName>
        <fullName evidence="7">MRH domain-containing protein</fullName>
    </recommendedName>
</protein>
<dbReference type="AlphaFoldDB" id="A0A3P7MG99"/>
<keyword evidence="4" id="KW-0732">Signal</keyword>
<comment type="subcellular location">
    <subcellularLocation>
        <location evidence="1">Cell membrane</location>
        <topology evidence="1">Single-pass type I membrane protein</topology>
    </subcellularLocation>
</comment>
<dbReference type="InterPro" id="IPR056607">
    <property type="entry name" value="Elapor1/2_MRH"/>
</dbReference>
<dbReference type="Pfam" id="PF23087">
    <property type="entry name" value="MRH_ELAPOR1_9th"/>
    <property type="match status" value="1"/>
</dbReference>
<keyword evidence="3" id="KW-0472">Membrane</keyword>
<proteinExistence type="inferred from homology"/>
<organism evidence="8 9">
    <name type="scientific">Dibothriocephalus latus</name>
    <name type="common">Fish tapeworm</name>
    <name type="synonym">Diphyllobothrium latum</name>
    <dbReference type="NCBI Taxonomy" id="60516"/>
    <lineage>
        <taxon>Eukaryota</taxon>
        <taxon>Metazoa</taxon>
        <taxon>Spiralia</taxon>
        <taxon>Lophotrochozoa</taxon>
        <taxon>Platyhelminthes</taxon>
        <taxon>Cestoda</taxon>
        <taxon>Eucestoda</taxon>
        <taxon>Diphyllobothriidea</taxon>
        <taxon>Diphyllobothriidae</taxon>
        <taxon>Dibothriocephalus</taxon>
    </lineage>
</organism>
<evidence type="ECO:0000256" key="2">
    <source>
        <dbReference type="ARBA" id="ARBA00007627"/>
    </source>
</evidence>
<reference evidence="8 9" key="1">
    <citation type="submission" date="2018-11" db="EMBL/GenBank/DDBJ databases">
        <authorList>
            <consortium name="Pathogen Informatics"/>
        </authorList>
    </citation>
    <scope>NUCLEOTIDE SEQUENCE [LARGE SCALE GENOMIC DNA]</scope>
</reference>
<evidence type="ECO:0000256" key="4">
    <source>
        <dbReference type="ARBA" id="ARBA00022729"/>
    </source>
</evidence>
<dbReference type="InterPro" id="IPR009011">
    <property type="entry name" value="Man6P_isomerase_rcpt-bd_dom_sf"/>
</dbReference>
<dbReference type="PANTHER" id="PTHR22727:SF15">
    <property type="entry name" value="MRH DOMAIN-CONTAINING PROTEIN"/>
    <property type="match status" value="1"/>
</dbReference>
<feature type="domain" description="MRH" evidence="7">
    <location>
        <begin position="1"/>
        <end position="92"/>
    </location>
</feature>
<evidence type="ECO:0000313" key="9">
    <source>
        <dbReference type="Proteomes" id="UP000281553"/>
    </source>
</evidence>